<protein>
    <submittedName>
        <fullName evidence="1">Uncharacterized protein</fullName>
    </submittedName>
</protein>
<dbReference type="EMBL" id="FZTC01000019">
    <property type="protein sequence ID" value="SNU35463.1"/>
    <property type="molecule type" value="Genomic_DNA"/>
</dbReference>
<evidence type="ECO:0000313" key="2">
    <source>
        <dbReference type="Proteomes" id="UP000220639"/>
    </source>
</evidence>
<accession>A0A285B3Q9</accession>
<organism evidence="1 2">
    <name type="scientific">Klebsiella grimontii</name>
    <dbReference type="NCBI Taxonomy" id="2058152"/>
    <lineage>
        <taxon>Bacteria</taxon>
        <taxon>Pseudomonadati</taxon>
        <taxon>Pseudomonadota</taxon>
        <taxon>Gammaproteobacteria</taxon>
        <taxon>Enterobacterales</taxon>
        <taxon>Enterobacteriaceae</taxon>
        <taxon>Klebsiella/Raoultella group</taxon>
        <taxon>Klebsiella</taxon>
    </lineage>
</organism>
<evidence type="ECO:0000313" key="1">
    <source>
        <dbReference type="EMBL" id="SNU35463.1"/>
    </source>
</evidence>
<gene>
    <name evidence="1" type="ORF">KOSB73_260187</name>
</gene>
<sequence length="65" mass="7444">MSRSIVHAITLFCVEPRLWRFAALPLSQNNANKELPWHCQSLSIAIRVMMTRLPSFLPSPHPNSM</sequence>
<name>A0A285B3Q9_9ENTR</name>
<dbReference type="AlphaFoldDB" id="A0A285B3Q9"/>
<dbReference type="Proteomes" id="UP000220639">
    <property type="component" value="Unassembled WGS sequence"/>
</dbReference>
<proteinExistence type="predicted"/>
<reference evidence="2" key="1">
    <citation type="submission" date="2017-08" db="EMBL/GenBank/DDBJ databases">
        <authorList>
            <person name="Brisse S."/>
        </authorList>
    </citation>
    <scope>NUCLEOTIDE SEQUENCE [LARGE SCALE GENOMIC DNA]</scope>
    <source>
        <strain evidence="2">06D021</strain>
    </source>
</reference>